<evidence type="ECO:0000256" key="6">
    <source>
        <dbReference type="ARBA" id="ARBA00023136"/>
    </source>
</evidence>
<dbReference type="EMBL" id="VSWD01000009">
    <property type="protein sequence ID" value="KAK3092555.1"/>
    <property type="molecule type" value="Genomic_DNA"/>
</dbReference>
<comment type="caution">
    <text evidence="13">The sequence shown here is derived from an EMBL/GenBank/DDBJ whole genome shotgun (WGS) entry which is preliminary data.</text>
</comment>
<keyword evidence="9" id="KW-0807">Transducer</keyword>
<feature type="transmembrane region" description="Helical" evidence="11">
    <location>
        <begin position="208"/>
        <end position="230"/>
    </location>
</feature>
<feature type="compositionally biased region" description="Polar residues" evidence="10">
    <location>
        <begin position="469"/>
        <end position="487"/>
    </location>
</feature>
<keyword evidence="4 11" id="KW-1133">Transmembrane helix</keyword>
<dbReference type="SMART" id="SM01381">
    <property type="entry name" value="7TM_GPCR_Srsx"/>
    <property type="match status" value="1"/>
</dbReference>
<dbReference type="PROSITE" id="PS50262">
    <property type="entry name" value="G_PROTEIN_RECEP_F1_2"/>
    <property type="match status" value="2"/>
</dbReference>
<feature type="compositionally biased region" description="Basic and acidic residues" evidence="10">
    <location>
        <begin position="435"/>
        <end position="459"/>
    </location>
</feature>
<dbReference type="InterPro" id="IPR017452">
    <property type="entry name" value="GPCR_Rhodpsn_7TM"/>
</dbReference>
<proteinExistence type="predicted"/>
<protein>
    <recommendedName>
        <fullName evidence="12">G-protein coupled receptors family 1 profile domain-containing protein</fullName>
    </recommendedName>
</protein>
<dbReference type="PRINTS" id="PR00237">
    <property type="entry name" value="GPCRRHODOPSN"/>
</dbReference>
<feature type="transmembrane region" description="Helical" evidence="11">
    <location>
        <begin position="171"/>
        <end position="196"/>
    </location>
</feature>
<feature type="compositionally biased region" description="Polar residues" evidence="10">
    <location>
        <begin position="297"/>
        <end position="309"/>
    </location>
</feature>
<sequence>MATERYNEDFTSVATWSVNPVSHHGFHNISGVNSIITDRHEHDLSFNGTSPGSNVTESSTHTHWSILEKAIFGTWLSMSMILAILGNLMVIAVVWRHRGMRTRTNMFLVNLAIADFLIGILMAPFSLTTLLAHDWILGDVLMFREIKQHMQRLDENTQMDRQQIYGQQRRVTVTLCIVLACFVLCWLPYCVYANYVTFVEKKDEIPRYANAIAYCFGYMNSACNPIIYAWRSPSFREGYKEILCQEPSYVVSDDTIHDSSPSPRRRFSAFLTSLRGSRASSRYGSEESVTGHHKTRASVNSQSSNNSTHRLLRKLTSRTSTIGTSIIRQEGTVITVKNGKIISMRQDNSLRRKHSDFFDDVFLPSPNETTKYNSLPARSRPAYPNLNVVYETKNDSLEMEPLLQNGVSHKNSPVHKPKQTNSCEQKSNSNNNVTSKDDTYREISETEKRSDTSRDEVRNSSKPRRLVRQNGQCNSSTSEDFQISDNLFDNEKDFNPEPPGNIQNKKGLSKSAQNVFQVPLLSSNMADGNSLSVNNAILKSSSDTDIEGNGANSHVSYRRRWKTNKNEKADNAVDDKYQDFNTKL</sequence>
<feature type="domain" description="G-protein coupled receptors family 1 profile" evidence="12">
    <location>
        <begin position="142"/>
        <end position="228"/>
    </location>
</feature>
<dbReference type="CDD" id="cd00637">
    <property type="entry name" value="7tm_classA_rhodopsin-like"/>
    <property type="match status" value="1"/>
</dbReference>
<evidence type="ECO:0000256" key="11">
    <source>
        <dbReference type="SAM" id="Phobius"/>
    </source>
</evidence>
<feature type="domain" description="G-protein coupled receptors family 1 profile" evidence="12">
    <location>
        <begin position="86"/>
        <end position="141"/>
    </location>
</feature>
<feature type="region of interest" description="Disordered" evidence="10">
    <location>
        <begin position="406"/>
        <end position="508"/>
    </location>
</feature>
<evidence type="ECO:0000256" key="1">
    <source>
        <dbReference type="ARBA" id="ARBA00004651"/>
    </source>
</evidence>
<dbReference type="Pfam" id="PF00001">
    <property type="entry name" value="7tm_1"/>
    <property type="match status" value="2"/>
</dbReference>
<dbReference type="GO" id="GO:0004930">
    <property type="term" value="F:G protein-coupled receptor activity"/>
    <property type="evidence" value="ECO:0007669"/>
    <property type="project" value="UniProtKB-KW"/>
</dbReference>
<dbReference type="InterPro" id="IPR000276">
    <property type="entry name" value="GPCR_Rhodpsn"/>
</dbReference>
<name>A0AA88Y230_PINIB</name>
<keyword evidence="7" id="KW-0675">Receptor</keyword>
<dbReference type="Gene3D" id="1.20.1070.10">
    <property type="entry name" value="Rhodopsin 7-helix transmembrane proteins"/>
    <property type="match status" value="2"/>
</dbReference>
<evidence type="ECO:0000256" key="8">
    <source>
        <dbReference type="ARBA" id="ARBA00023180"/>
    </source>
</evidence>
<keyword evidence="6 11" id="KW-0472">Membrane</keyword>
<evidence type="ECO:0000256" key="5">
    <source>
        <dbReference type="ARBA" id="ARBA00023040"/>
    </source>
</evidence>
<dbReference type="GO" id="GO:0005886">
    <property type="term" value="C:plasma membrane"/>
    <property type="evidence" value="ECO:0007669"/>
    <property type="project" value="UniProtKB-SubCell"/>
</dbReference>
<accession>A0AA88Y230</accession>
<dbReference type="PANTHER" id="PTHR24246">
    <property type="entry name" value="OLFACTORY RECEPTOR AND ADENOSINE RECEPTOR"/>
    <property type="match status" value="1"/>
</dbReference>
<feature type="compositionally biased region" description="Polar residues" evidence="10">
    <location>
        <begin position="419"/>
        <end position="434"/>
    </location>
</feature>
<reference evidence="13" key="1">
    <citation type="submission" date="2019-08" db="EMBL/GenBank/DDBJ databases">
        <title>The improved chromosome-level genome for the pearl oyster Pinctada fucata martensii using PacBio sequencing and Hi-C.</title>
        <authorList>
            <person name="Zheng Z."/>
        </authorList>
    </citation>
    <scope>NUCLEOTIDE SEQUENCE</scope>
    <source>
        <strain evidence="13">ZZ-2019</strain>
        <tissue evidence="13">Adductor muscle</tissue>
    </source>
</reference>
<keyword evidence="2" id="KW-1003">Cell membrane</keyword>
<keyword evidence="8" id="KW-0325">Glycoprotein</keyword>
<evidence type="ECO:0000256" key="2">
    <source>
        <dbReference type="ARBA" id="ARBA00022475"/>
    </source>
</evidence>
<evidence type="ECO:0000256" key="3">
    <source>
        <dbReference type="ARBA" id="ARBA00022692"/>
    </source>
</evidence>
<dbReference type="AlphaFoldDB" id="A0AA88Y230"/>
<organism evidence="13 14">
    <name type="scientific">Pinctada imbricata</name>
    <name type="common">Atlantic pearl-oyster</name>
    <name type="synonym">Pinctada martensii</name>
    <dbReference type="NCBI Taxonomy" id="66713"/>
    <lineage>
        <taxon>Eukaryota</taxon>
        <taxon>Metazoa</taxon>
        <taxon>Spiralia</taxon>
        <taxon>Lophotrochozoa</taxon>
        <taxon>Mollusca</taxon>
        <taxon>Bivalvia</taxon>
        <taxon>Autobranchia</taxon>
        <taxon>Pteriomorphia</taxon>
        <taxon>Pterioida</taxon>
        <taxon>Pterioidea</taxon>
        <taxon>Pteriidae</taxon>
        <taxon>Pinctada</taxon>
    </lineage>
</organism>
<evidence type="ECO:0000313" key="13">
    <source>
        <dbReference type="EMBL" id="KAK3092555.1"/>
    </source>
</evidence>
<feature type="transmembrane region" description="Helical" evidence="11">
    <location>
        <begin position="107"/>
        <end position="132"/>
    </location>
</feature>
<gene>
    <name evidence="13" type="ORF">FSP39_004386</name>
</gene>
<dbReference type="SUPFAM" id="SSF81321">
    <property type="entry name" value="Family A G protein-coupled receptor-like"/>
    <property type="match status" value="1"/>
</dbReference>
<evidence type="ECO:0000256" key="4">
    <source>
        <dbReference type="ARBA" id="ARBA00022989"/>
    </source>
</evidence>
<keyword evidence="14" id="KW-1185">Reference proteome</keyword>
<dbReference type="PANTHER" id="PTHR24246:SF27">
    <property type="entry name" value="ADENOSINE RECEPTOR, ISOFORM A"/>
    <property type="match status" value="1"/>
</dbReference>
<feature type="region of interest" description="Disordered" evidence="10">
    <location>
        <begin position="281"/>
        <end position="311"/>
    </location>
</feature>
<evidence type="ECO:0000313" key="14">
    <source>
        <dbReference type="Proteomes" id="UP001186944"/>
    </source>
</evidence>
<comment type="subcellular location">
    <subcellularLocation>
        <location evidence="1">Cell membrane</location>
        <topology evidence="1">Multi-pass membrane protein</topology>
    </subcellularLocation>
</comment>
<evidence type="ECO:0000259" key="12">
    <source>
        <dbReference type="PROSITE" id="PS50262"/>
    </source>
</evidence>
<feature type="transmembrane region" description="Helical" evidence="11">
    <location>
        <begin position="72"/>
        <end position="95"/>
    </location>
</feature>
<evidence type="ECO:0000256" key="7">
    <source>
        <dbReference type="ARBA" id="ARBA00023170"/>
    </source>
</evidence>
<evidence type="ECO:0000256" key="9">
    <source>
        <dbReference type="ARBA" id="ARBA00023224"/>
    </source>
</evidence>
<dbReference type="Proteomes" id="UP001186944">
    <property type="component" value="Unassembled WGS sequence"/>
</dbReference>
<keyword evidence="3 11" id="KW-0812">Transmembrane</keyword>
<evidence type="ECO:0000256" key="10">
    <source>
        <dbReference type="SAM" id="MobiDB-lite"/>
    </source>
</evidence>
<keyword evidence="5" id="KW-0297">G-protein coupled receptor</keyword>